<protein>
    <submittedName>
        <fullName evidence="2">Uncharacterized protein</fullName>
    </submittedName>
</protein>
<feature type="transmembrane region" description="Helical" evidence="1">
    <location>
        <begin position="85"/>
        <end position="104"/>
    </location>
</feature>
<feature type="transmembrane region" description="Helical" evidence="1">
    <location>
        <begin position="169"/>
        <end position="192"/>
    </location>
</feature>
<gene>
    <name evidence="2" type="ORF">D9V32_09890</name>
</gene>
<accession>A0A3L7A4E6</accession>
<sequence length="273" mass="28708">MAVTESMRSMLGVSDTRDPVAEGMLRRENWRGTAAGLRAFLVGRSGATILLQGTALVSVLFAHATAQSQQVGLTEAFFAGAYGPIGSYLLALLLPVGYAIAYLVRTEDTAGELGIYAALRHGSYRRWTGSIVTREIPHIAAFAVGVGVVLILGAAILDQPISMLTTETSTFYLGLLGLFASTLVFCSLATLLAWTGRRVYLLMFPTVILAAVVGYLIPASLGWMNIVAPFSALHDAELVGAPIFAPAAALVAAGILILAAIWRATPKNADGLV</sequence>
<keyword evidence="3" id="KW-1185">Reference proteome</keyword>
<dbReference type="Proteomes" id="UP000272503">
    <property type="component" value="Unassembled WGS sequence"/>
</dbReference>
<evidence type="ECO:0000313" key="3">
    <source>
        <dbReference type="Proteomes" id="UP000272503"/>
    </source>
</evidence>
<name>A0A3L7A4E6_9MICO</name>
<dbReference type="AlphaFoldDB" id="A0A3L7A4E6"/>
<reference evidence="2 3" key="1">
    <citation type="submission" date="2018-10" db="EMBL/GenBank/DDBJ databases">
        <authorList>
            <person name="Li J."/>
        </authorList>
    </citation>
    <scope>NUCLEOTIDE SEQUENCE [LARGE SCALE GENOMIC DNA]</scope>
    <source>
        <strain evidence="2 3">IF 016277</strain>
    </source>
</reference>
<keyword evidence="1" id="KW-0472">Membrane</keyword>
<dbReference type="EMBL" id="RCUX01000007">
    <property type="protein sequence ID" value="RLP75206.1"/>
    <property type="molecule type" value="Genomic_DNA"/>
</dbReference>
<comment type="caution">
    <text evidence="2">The sequence shown here is derived from an EMBL/GenBank/DDBJ whole genome shotgun (WGS) entry which is preliminary data.</text>
</comment>
<evidence type="ECO:0000313" key="2">
    <source>
        <dbReference type="EMBL" id="RLP75206.1"/>
    </source>
</evidence>
<feature type="transmembrane region" description="Helical" evidence="1">
    <location>
        <begin position="243"/>
        <end position="262"/>
    </location>
</feature>
<feature type="transmembrane region" description="Helical" evidence="1">
    <location>
        <begin position="136"/>
        <end position="157"/>
    </location>
</feature>
<keyword evidence="1" id="KW-0812">Transmembrane</keyword>
<organism evidence="2 3">
    <name type="scientific">Mycetocola tolaasinivorans</name>
    <dbReference type="NCBI Taxonomy" id="76635"/>
    <lineage>
        <taxon>Bacteria</taxon>
        <taxon>Bacillati</taxon>
        <taxon>Actinomycetota</taxon>
        <taxon>Actinomycetes</taxon>
        <taxon>Micrococcales</taxon>
        <taxon>Microbacteriaceae</taxon>
        <taxon>Mycetocola</taxon>
    </lineage>
</organism>
<proteinExistence type="predicted"/>
<feature type="transmembrane region" description="Helical" evidence="1">
    <location>
        <begin position="199"/>
        <end position="223"/>
    </location>
</feature>
<feature type="transmembrane region" description="Helical" evidence="1">
    <location>
        <begin position="47"/>
        <end position="65"/>
    </location>
</feature>
<keyword evidence="1" id="KW-1133">Transmembrane helix</keyword>
<evidence type="ECO:0000256" key="1">
    <source>
        <dbReference type="SAM" id="Phobius"/>
    </source>
</evidence>